<keyword evidence="2" id="KW-0812">Transmembrane</keyword>
<evidence type="ECO:0000256" key="2">
    <source>
        <dbReference type="SAM" id="Phobius"/>
    </source>
</evidence>
<feature type="transmembrane region" description="Helical" evidence="2">
    <location>
        <begin position="38"/>
        <end position="59"/>
    </location>
</feature>
<keyword evidence="2" id="KW-0472">Membrane</keyword>
<feature type="transmembrane region" description="Helical" evidence="2">
    <location>
        <begin position="12"/>
        <end position="32"/>
    </location>
</feature>
<keyword evidence="2" id="KW-1133">Transmembrane helix</keyword>
<dbReference type="STRING" id="629680.SAMN04489751_0717"/>
<name>A0A1H1MPQ0_BRESA</name>
<evidence type="ECO:0000256" key="1">
    <source>
        <dbReference type="SAM" id="MobiDB-lite"/>
    </source>
</evidence>
<feature type="compositionally biased region" description="Polar residues" evidence="1">
    <location>
        <begin position="74"/>
        <end position="85"/>
    </location>
</feature>
<feature type="region of interest" description="Disordered" evidence="1">
    <location>
        <begin position="64"/>
        <end position="85"/>
    </location>
</feature>
<reference evidence="3" key="1">
    <citation type="submission" date="2016-10" db="EMBL/GenBank/DDBJ databases">
        <authorList>
            <person name="Varghese N."/>
            <person name="Submissions S."/>
        </authorList>
    </citation>
    <scope>NUCLEOTIDE SEQUENCE [LARGE SCALE GENOMIC DNA]</scope>
    <source>
        <strain evidence="3">DSM 22082</strain>
    </source>
</reference>
<accession>A0A1H1MPQ0</accession>
<protein>
    <submittedName>
        <fullName evidence="3">Uncharacterized protein</fullName>
    </submittedName>
</protein>
<organism evidence="3 4">
    <name type="scientific">Brevibacterium sandarakinum</name>
    <dbReference type="NCBI Taxonomy" id="629680"/>
    <lineage>
        <taxon>Bacteria</taxon>
        <taxon>Bacillati</taxon>
        <taxon>Actinomycetota</taxon>
        <taxon>Actinomycetes</taxon>
        <taxon>Micrococcales</taxon>
        <taxon>Brevibacteriaceae</taxon>
        <taxon>Brevibacterium</taxon>
    </lineage>
</organism>
<gene>
    <name evidence="3" type="ORF">SAMN04489751_0717</name>
</gene>
<dbReference type="EMBL" id="LT629739">
    <property type="protein sequence ID" value="SDR88590.1"/>
    <property type="molecule type" value="Genomic_DNA"/>
</dbReference>
<evidence type="ECO:0000313" key="3">
    <source>
        <dbReference type="EMBL" id="SDR88590.1"/>
    </source>
</evidence>
<proteinExistence type="predicted"/>
<dbReference type="AlphaFoldDB" id="A0A1H1MPQ0"/>
<sequence length="85" mass="9182">MAGRFATMRDIIMAVAMGIAIGVLIPAGVESFEDGGALWILELIIFPLFALAGIVSLLLKHRKRAPAESRHPNSQEADQATNQPR</sequence>
<keyword evidence="4" id="KW-1185">Reference proteome</keyword>
<evidence type="ECO:0000313" key="4">
    <source>
        <dbReference type="Proteomes" id="UP000199700"/>
    </source>
</evidence>
<dbReference type="Proteomes" id="UP000199700">
    <property type="component" value="Chromosome"/>
</dbReference>